<proteinExistence type="inferred from homology"/>
<dbReference type="GO" id="GO:0031491">
    <property type="term" value="F:nucleosome binding"/>
    <property type="evidence" value="ECO:0007669"/>
    <property type="project" value="InterPro"/>
</dbReference>
<dbReference type="Gene3D" id="1.10.10.60">
    <property type="entry name" value="Homeodomain-like"/>
    <property type="match status" value="2"/>
</dbReference>
<dbReference type="GO" id="GO:0140658">
    <property type="term" value="F:ATP-dependent chromatin remodeler activity"/>
    <property type="evidence" value="ECO:0007669"/>
    <property type="project" value="TreeGrafter"/>
</dbReference>
<evidence type="ECO:0000256" key="5">
    <source>
        <dbReference type="ARBA" id="ARBA00022840"/>
    </source>
</evidence>
<feature type="region of interest" description="Disordered" evidence="7">
    <location>
        <begin position="74"/>
        <end position="117"/>
    </location>
</feature>
<evidence type="ECO:0000313" key="11">
    <source>
        <dbReference type="EnsemblMetazoa" id="AFAF015825-PA"/>
    </source>
</evidence>
<evidence type="ECO:0000313" key="12">
    <source>
        <dbReference type="Proteomes" id="UP000075886"/>
    </source>
</evidence>
<reference evidence="12" key="1">
    <citation type="submission" date="2014-01" db="EMBL/GenBank/DDBJ databases">
        <title>The Genome Sequence of Anopheles farauti FAR1 (V2).</title>
        <authorList>
            <consortium name="The Broad Institute Genomics Platform"/>
            <person name="Neafsey D.E."/>
            <person name="Besansky N."/>
            <person name="Howell P."/>
            <person name="Walton C."/>
            <person name="Young S.K."/>
            <person name="Zeng Q."/>
            <person name="Gargeya S."/>
            <person name="Fitzgerald M."/>
            <person name="Haas B."/>
            <person name="Abouelleil A."/>
            <person name="Allen A.W."/>
            <person name="Alvarado L."/>
            <person name="Arachchi H.M."/>
            <person name="Berlin A.M."/>
            <person name="Chapman S.B."/>
            <person name="Gainer-Dewar J."/>
            <person name="Goldberg J."/>
            <person name="Griggs A."/>
            <person name="Gujja S."/>
            <person name="Hansen M."/>
            <person name="Howarth C."/>
            <person name="Imamovic A."/>
            <person name="Ireland A."/>
            <person name="Larimer J."/>
            <person name="McCowan C."/>
            <person name="Murphy C."/>
            <person name="Pearson M."/>
            <person name="Poon T.W."/>
            <person name="Priest M."/>
            <person name="Roberts A."/>
            <person name="Saif S."/>
            <person name="Shea T."/>
            <person name="Sisk P."/>
            <person name="Sykes S."/>
            <person name="Wortman J."/>
            <person name="Nusbaum C."/>
            <person name="Birren B."/>
        </authorList>
    </citation>
    <scope>NUCLEOTIDE SEQUENCE [LARGE SCALE GENOMIC DNA]</scope>
    <source>
        <strain evidence="12">FAR1</strain>
    </source>
</reference>
<sequence>MRQSIQICLLPEKTMSKEEENAVEATDTNENSNESNSDTTSSNTKEPDYDATLETDRGKRFEFLLKQTEIFAHFMNSAPSKSSPPKAPRGRKPKVDKNADPGDHRHRKTEQEEDEELLAETNQKAKTLFRFEASPPYIKAGEMRDYQIRGLNWMISLYENGINGILADEMGLGKTLQTISLLGYLKNIRNNPGPHIVIVPKSTLQNWVNEFGRWCPSIRAVCLIGDQETRTAFIRDVLMPGEWDVCITSYEMCIREKAVFKKFNWRYMVIDEAHRIKNEKSKLSEILREFKTANRLLLTGTPLQNNLHELWALLNFLLPDIFNSADDFDSWFDANQCMGDNSLIERLHAVLKPFLLRRLKSEVEKRLLPKKEVKIFVGLSKMQRDWYTKILMKDIDVVNGAGKVEKMRLQNILMQLRKCTNHPYLFDGAEPGPPYTTDYHLLENSGKMVVLDKLLRKLQEQDSRVLIFSQMTRMLDILEDFCHWRGYQYCRLDGQTPHEDRSNMIADYNAENSSKFIFMLSTRAGGLGINLATADVVIIYDSDWNPQMDLQAMDRAHRIGQKKQVRVFRLITENTVEEKIVERAEVKLKLDKLVIQQGRLVDNKTNQLNKDEMLNIIRFGANHVFQSRDSEITDEDIDAILQKGEEKTQEQMAKLDKLGESSLRSFTLDADNLENRSVYQFEGEDYREKQKLQTLGSWIEPPKRERKANYAVDAYFKEALRVAEPKAPKAPRPPKQPIVQDFQFFPPRLFELLDQEIYHYRKTVNYKVPKNSDLGAEANKVQREEQRKIDEAEPLTEEELVEKESLLTQGFTNWTKRDFNQFIKANEKYGRDDIENIAREVEGKTPEEVMEYSTVFWERCHELQDIDRIMGQIERGEAKIQRRASIKRALDSKMARYRAPFHQLRIAYANNKGKNYTEEEDRFLVCMLHKLGFDKENVYEELRAAVRSAPQFRFDWFLKSRTALELQRRCNTLITLIERENQELEEKERLEKKKKTGGGNATGGGGAGGVGGGGGGAQKSNQKRKAETAPAASDKNKKKKKA</sequence>
<dbReference type="InterPro" id="IPR009057">
    <property type="entry name" value="Homeodomain-like_sf"/>
</dbReference>
<keyword evidence="6" id="KW-0539">Nucleus</keyword>
<dbReference type="GO" id="GO:0003677">
    <property type="term" value="F:DNA binding"/>
    <property type="evidence" value="ECO:0007669"/>
    <property type="project" value="InterPro"/>
</dbReference>
<evidence type="ECO:0000256" key="1">
    <source>
        <dbReference type="ARBA" id="ARBA00004123"/>
    </source>
</evidence>
<dbReference type="CDD" id="cd00167">
    <property type="entry name" value="SANT"/>
    <property type="match status" value="1"/>
</dbReference>
<dbReference type="Gene3D" id="3.40.50.10810">
    <property type="entry name" value="Tandem AAA-ATPase domain"/>
    <property type="match status" value="1"/>
</dbReference>
<organism evidence="11 12">
    <name type="scientific">Anopheles farauti</name>
    <dbReference type="NCBI Taxonomy" id="69004"/>
    <lineage>
        <taxon>Eukaryota</taxon>
        <taxon>Metazoa</taxon>
        <taxon>Ecdysozoa</taxon>
        <taxon>Arthropoda</taxon>
        <taxon>Hexapoda</taxon>
        <taxon>Insecta</taxon>
        <taxon>Pterygota</taxon>
        <taxon>Neoptera</taxon>
        <taxon>Endopterygota</taxon>
        <taxon>Diptera</taxon>
        <taxon>Nematocera</taxon>
        <taxon>Culicoidea</taxon>
        <taxon>Culicidae</taxon>
        <taxon>Anophelinae</taxon>
        <taxon>Anopheles</taxon>
    </lineage>
</organism>
<dbReference type="PANTHER" id="PTHR45623:SF49">
    <property type="entry name" value="SWI_SNF-RELATED MATRIX-ASSOCIATED ACTIN-DEPENDENT REGULATOR OF CHROMATIN SUBFAMILY A MEMBER 5"/>
    <property type="match status" value="1"/>
</dbReference>
<feature type="compositionally biased region" description="Gly residues" evidence="7">
    <location>
        <begin position="997"/>
        <end position="1017"/>
    </location>
</feature>
<dbReference type="GO" id="GO:0031010">
    <property type="term" value="C:ISWI-type complex"/>
    <property type="evidence" value="ECO:0007669"/>
    <property type="project" value="UniProtKB-ARBA"/>
</dbReference>
<dbReference type="GO" id="GO:0042393">
    <property type="term" value="F:histone binding"/>
    <property type="evidence" value="ECO:0007669"/>
    <property type="project" value="TreeGrafter"/>
</dbReference>
<dbReference type="InterPro" id="IPR044754">
    <property type="entry name" value="Isw1/2_DEXHc"/>
</dbReference>
<evidence type="ECO:0000256" key="3">
    <source>
        <dbReference type="ARBA" id="ARBA00022741"/>
    </source>
</evidence>
<evidence type="ECO:0000259" key="10">
    <source>
        <dbReference type="PROSITE" id="PS51293"/>
    </source>
</evidence>
<dbReference type="InterPro" id="IPR000330">
    <property type="entry name" value="SNF2_N"/>
</dbReference>
<dbReference type="InterPro" id="IPR017884">
    <property type="entry name" value="SANT_dom"/>
</dbReference>
<comment type="similarity">
    <text evidence="2">Belongs to the SNF2/RAD54 helicase family. ISWI subfamily.</text>
</comment>
<dbReference type="AlphaFoldDB" id="A0A182QS89"/>
<dbReference type="EnsemblMetazoa" id="AFAF015825-RA">
    <property type="protein sequence ID" value="AFAF015825-PA"/>
    <property type="gene ID" value="AFAF015825"/>
</dbReference>
<dbReference type="PROSITE" id="PS51293">
    <property type="entry name" value="SANT"/>
    <property type="match status" value="1"/>
</dbReference>
<dbReference type="EMBL" id="AXCN02001819">
    <property type="status" value="NOT_ANNOTATED_CDS"/>
    <property type="molecule type" value="Genomic_DNA"/>
</dbReference>
<evidence type="ECO:0000256" key="4">
    <source>
        <dbReference type="ARBA" id="ARBA00022801"/>
    </source>
</evidence>
<dbReference type="InterPro" id="IPR001650">
    <property type="entry name" value="Helicase_C-like"/>
</dbReference>
<dbReference type="SUPFAM" id="SSF46689">
    <property type="entry name" value="Homeodomain-like"/>
    <property type="match status" value="2"/>
</dbReference>
<keyword evidence="12" id="KW-1185">Reference proteome</keyword>
<dbReference type="PANTHER" id="PTHR45623">
    <property type="entry name" value="CHROMODOMAIN-HELICASE-DNA-BINDING PROTEIN 3-RELATED-RELATED"/>
    <property type="match status" value="1"/>
</dbReference>
<dbReference type="CDD" id="cd18793">
    <property type="entry name" value="SF2_C_SNF"/>
    <property type="match status" value="1"/>
</dbReference>
<dbReference type="PROSITE" id="PS51194">
    <property type="entry name" value="HELICASE_CTER"/>
    <property type="match status" value="1"/>
</dbReference>
<dbReference type="Pfam" id="PF00271">
    <property type="entry name" value="Helicase_C"/>
    <property type="match status" value="1"/>
</dbReference>
<evidence type="ECO:0000256" key="7">
    <source>
        <dbReference type="SAM" id="MobiDB-lite"/>
    </source>
</evidence>
<keyword evidence="4" id="KW-0378">Hydrolase</keyword>
<dbReference type="GO" id="GO:0045944">
    <property type="term" value="P:positive regulation of transcription by RNA polymerase II"/>
    <property type="evidence" value="ECO:0007669"/>
    <property type="project" value="UniProtKB-ARBA"/>
</dbReference>
<dbReference type="Proteomes" id="UP000075886">
    <property type="component" value="Unassembled WGS sequence"/>
</dbReference>
<dbReference type="GO" id="GO:0005524">
    <property type="term" value="F:ATP binding"/>
    <property type="evidence" value="ECO:0007669"/>
    <property type="project" value="UniProtKB-KW"/>
</dbReference>
<dbReference type="InterPro" id="IPR036306">
    <property type="entry name" value="ISWI_HAND-dom_sf"/>
</dbReference>
<dbReference type="VEuPathDB" id="VectorBase:AFAF015825"/>
<keyword evidence="3" id="KW-0547">Nucleotide-binding</keyword>
<evidence type="ECO:0000256" key="2">
    <source>
        <dbReference type="ARBA" id="ARBA00009687"/>
    </source>
</evidence>
<dbReference type="Pfam" id="PF09110">
    <property type="entry name" value="HAND"/>
    <property type="match status" value="1"/>
</dbReference>
<dbReference type="Pfam" id="PF00176">
    <property type="entry name" value="SNF2-rel_dom"/>
    <property type="match status" value="1"/>
</dbReference>
<dbReference type="Gene3D" id="3.40.50.300">
    <property type="entry name" value="P-loop containing nucleotide triphosphate hydrolases"/>
    <property type="match status" value="1"/>
</dbReference>
<dbReference type="CDD" id="cd17997">
    <property type="entry name" value="DEXHc_SMARCA1_SMARCA5"/>
    <property type="match status" value="1"/>
</dbReference>
<dbReference type="SMART" id="SM00490">
    <property type="entry name" value="HELICc"/>
    <property type="match status" value="1"/>
</dbReference>
<evidence type="ECO:0000256" key="6">
    <source>
        <dbReference type="ARBA" id="ARBA00023242"/>
    </source>
</evidence>
<dbReference type="GO" id="GO:0016887">
    <property type="term" value="F:ATP hydrolysis activity"/>
    <property type="evidence" value="ECO:0007669"/>
    <property type="project" value="TreeGrafter"/>
</dbReference>
<dbReference type="STRING" id="69004.A0A182QS89"/>
<feature type="compositionally biased region" description="Basic and acidic residues" evidence="7">
    <location>
        <begin position="93"/>
        <end position="103"/>
    </location>
</feature>
<dbReference type="SUPFAM" id="SSF101224">
    <property type="entry name" value="HAND domain of the nucleosome remodeling ATPase ISWI"/>
    <property type="match status" value="1"/>
</dbReference>
<dbReference type="InterPro" id="IPR001005">
    <property type="entry name" value="SANT/Myb"/>
</dbReference>
<dbReference type="Gene3D" id="1.10.1040.30">
    <property type="entry name" value="ISWI, HAND domain"/>
    <property type="match status" value="1"/>
</dbReference>
<dbReference type="SUPFAM" id="SSF52540">
    <property type="entry name" value="P-loop containing nucleoside triphosphate hydrolases"/>
    <property type="match status" value="2"/>
</dbReference>
<dbReference type="Pfam" id="PF09111">
    <property type="entry name" value="SLIDE"/>
    <property type="match status" value="1"/>
</dbReference>
<feature type="domain" description="Helicase ATP-binding" evidence="8">
    <location>
        <begin position="155"/>
        <end position="320"/>
    </location>
</feature>
<evidence type="ECO:0000259" key="8">
    <source>
        <dbReference type="PROSITE" id="PS51192"/>
    </source>
</evidence>
<feature type="domain" description="Helicase C-terminal" evidence="9">
    <location>
        <begin position="450"/>
        <end position="601"/>
    </location>
</feature>
<accession>A0A182QS89</accession>
<feature type="compositionally biased region" description="Low complexity" evidence="7">
    <location>
        <begin position="26"/>
        <end position="44"/>
    </location>
</feature>
<dbReference type="InterPro" id="IPR038718">
    <property type="entry name" value="SNF2-like_sf"/>
</dbReference>
<reference evidence="11" key="2">
    <citation type="submission" date="2020-05" db="UniProtKB">
        <authorList>
            <consortium name="EnsemblMetazoa"/>
        </authorList>
    </citation>
    <scope>IDENTIFICATION</scope>
    <source>
        <strain evidence="11">FAR1</strain>
    </source>
</reference>
<feature type="region of interest" description="Disordered" evidence="7">
    <location>
        <begin position="984"/>
        <end position="1042"/>
    </location>
</feature>
<feature type="domain" description="SANT" evidence="10">
    <location>
        <begin position="809"/>
        <end position="861"/>
    </location>
</feature>
<dbReference type="InterPro" id="IPR015195">
    <property type="entry name" value="SLIDE"/>
</dbReference>
<feature type="region of interest" description="Disordered" evidence="7">
    <location>
        <begin position="1"/>
        <end position="56"/>
    </location>
</feature>
<name>A0A182QS89_9DIPT</name>
<dbReference type="Gene3D" id="1.20.5.1190">
    <property type="entry name" value="iswi atpase"/>
    <property type="match status" value="1"/>
</dbReference>
<dbReference type="SMART" id="SM00717">
    <property type="entry name" value="SANT"/>
    <property type="match status" value="2"/>
</dbReference>
<dbReference type="InterPro" id="IPR027417">
    <property type="entry name" value="P-loop_NTPase"/>
</dbReference>
<keyword evidence="5" id="KW-0067">ATP-binding</keyword>
<evidence type="ECO:0000259" key="9">
    <source>
        <dbReference type="PROSITE" id="PS51194"/>
    </source>
</evidence>
<dbReference type="SMART" id="SM00487">
    <property type="entry name" value="DEXDc"/>
    <property type="match status" value="1"/>
</dbReference>
<dbReference type="PROSITE" id="PS51192">
    <property type="entry name" value="HELICASE_ATP_BIND_1"/>
    <property type="match status" value="1"/>
</dbReference>
<dbReference type="InterPro" id="IPR015194">
    <property type="entry name" value="ISWI_HAND-dom"/>
</dbReference>
<dbReference type="GO" id="GO:0034728">
    <property type="term" value="P:nucleosome organization"/>
    <property type="evidence" value="ECO:0007669"/>
    <property type="project" value="TreeGrafter"/>
</dbReference>
<evidence type="ECO:0008006" key="13">
    <source>
        <dbReference type="Google" id="ProtNLM"/>
    </source>
</evidence>
<dbReference type="InterPro" id="IPR014001">
    <property type="entry name" value="Helicase_ATP-bd"/>
</dbReference>
<dbReference type="InterPro" id="IPR049730">
    <property type="entry name" value="SNF2/RAD54-like_C"/>
</dbReference>
<comment type="subcellular location">
    <subcellularLocation>
        <location evidence="1">Nucleus</location>
    </subcellularLocation>
</comment>
<protein>
    <recommendedName>
        <fullName evidence="13">Chromatin-remodeling complex ATPase chain Iswi</fullName>
    </recommendedName>
</protein>